<evidence type="ECO:0000313" key="1">
    <source>
        <dbReference type="EMBL" id="CAD6207171.1"/>
    </source>
</evidence>
<keyword evidence="2" id="KW-1185">Reference proteome</keyword>
<accession>A0A811MJJ4</accession>
<dbReference type="Proteomes" id="UP000604825">
    <property type="component" value="Unassembled WGS sequence"/>
</dbReference>
<dbReference type="AlphaFoldDB" id="A0A811MJJ4"/>
<dbReference type="OrthoDB" id="692695at2759"/>
<proteinExistence type="predicted"/>
<protein>
    <submittedName>
        <fullName evidence="1">Uncharacterized protein</fullName>
    </submittedName>
</protein>
<sequence length="185" mass="21758">MDRISLIQMVESSSCHVHGHVEFEGLGICPYTRNKLTDDQQFIHFWEKLSRKTKLIGLYITERSGKEFVWGVEDDYAYAGFLTKMWELLARKQMNFTDALRFVYNEDMYQSMFLWGTQFEPNLFPMERLSQDGDVHQLVMDTIVENLFIFSFGNQGRTMSMCAEEIGLIPKQPPHRLYVPGCYLR</sequence>
<dbReference type="EMBL" id="CAJGYO010000001">
    <property type="protein sequence ID" value="CAD6207171.1"/>
    <property type="molecule type" value="Genomic_DNA"/>
</dbReference>
<evidence type="ECO:0000313" key="2">
    <source>
        <dbReference type="Proteomes" id="UP000604825"/>
    </source>
</evidence>
<organism evidence="1 2">
    <name type="scientific">Miscanthus lutarioriparius</name>
    <dbReference type="NCBI Taxonomy" id="422564"/>
    <lineage>
        <taxon>Eukaryota</taxon>
        <taxon>Viridiplantae</taxon>
        <taxon>Streptophyta</taxon>
        <taxon>Embryophyta</taxon>
        <taxon>Tracheophyta</taxon>
        <taxon>Spermatophyta</taxon>
        <taxon>Magnoliopsida</taxon>
        <taxon>Liliopsida</taxon>
        <taxon>Poales</taxon>
        <taxon>Poaceae</taxon>
        <taxon>PACMAD clade</taxon>
        <taxon>Panicoideae</taxon>
        <taxon>Andropogonodae</taxon>
        <taxon>Andropogoneae</taxon>
        <taxon>Saccharinae</taxon>
        <taxon>Miscanthus</taxon>
    </lineage>
</organism>
<gene>
    <name evidence="1" type="ORF">NCGR_LOCUS4768</name>
</gene>
<name>A0A811MJJ4_9POAL</name>
<reference evidence="1" key="1">
    <citation type="submission" date="2020-10" db="EMBL/GenBank/DDBJ databases">
        <authorList>
            <person name="Han B."/>
            <person name="Lu T."/>
            <person name="Zhao Q."/>
            <person name="Huang X."/>
            <person name="Zhao Y."/>
        </authorList>
    </citation>
    <scope>NUCLEOTIDE SEQUENCE</scope>
</reference>
<comment type="caution">
    <text evidence="1">The sequence shown here is derived from an EMBL/GenBank/DDBJ whole genome shotgun (WGS) entry which is preliminary data.</text>
</comment>